<comment type="caution">
    <text evidence="2">The sequence shown here is derived from an EMBL/GenBank/DDBJ whole genome shotgun (WGS) entry which is preliminary data.</text>
</comment>
<evidence type="ECO:0000313" key="3">
    <source>
        <dbReference type="Proteomes" id="UP000727407"/>
    </source>
</evidence>
<name>A0A8J4WZX5_CLAMG</name>
<proteinExistence type="predicted"/>
<evidence type="ECO:0000313" key="2">
    <source>
        <dbReference type="EMBL" id="KAF5888445.1"/>
    </source>
</evidence>
<accession>A0A8J4WZX5</accession>
<dbReference type="EMBL" id="QNUK01000982">
    <property type="protein sequence ID" value="KAF5888445.1"/>
    <property type="molecule type" value="Genomic_DNA"/>
</dbReference>
<organism evidence="2 3">
    <name type="scientific">Clarias magur</name>
    <name type="common">Asian catfish</name>
    <name type="synonym">Macropteronotus magur</name>
    <dbReference type="NCBI Taxonomy" id="1594786"/>
    <lineage>
        <taxon>Eukaryota</taxon>
        <taxon>Metazoa</taxon>
        <taxon>Chordata</taxon>
        <taxon>Craniata</taxon>
        <taxon>Vertebrata</taxon>
        <taxon>Euteleostomi</taxon>
        <taxon>Actinopterygii</taxon>
        <taxon>Neopterygii</taxon>
        <taxon>Teleostei</taxon>
        <taxon>Ostariophysi</taxon>
        <taxon>Siluriformes</taxon>
        <taxon>Clariidae</taxon>
        <taxon>Clarias</taxon>
    </lineage>
</organism>
<gene>
    <name evidence="2" type="ORF">DAT39_021823</name>
</gene>
<evidence type="ECO:0000256" key="1">
    <source>
        <dbReference type="SAM" id="Coils"/>
    </source>
</evidence>
<dbReference type="AlphaFoldDB" id="A0A8J4WZX5"/>
<keyword evidence="1" id="KW-0175">Coiled coil</keyword>
<dbReference type="Proteomes" id="UP000727407">
    <property type="component" value="Unassembled WGS sequence"/>
</dbReference>
<keyword evidence="3" id="KW-1185">Reference proteome</keyword>
<reference evidence="2" key="1">
    <citation type="submission" date="2020-07" db="EMBL/GenBank/DDBJ databases">
        <title>Clarias magur genome sequencing, assembly and annotation.</title>
        <authorList>
            <person name="Kushwaha B."/>
            <person name="Kumar R."/>
            <person name="Das P."/>
            <person name="Joshi C.G."/>
            <person name="Kumar D."/>
            <person name="Nagpure N.S."/>
            <person name="Pandey M."/>
            <person name="Agarwal S."/>
            <person name="Srivastava S."/>
            <person name="Singh M."/>
            <person name="Sahoo L."/>
            <person name="Jayasankar P."/>
            <person name="Meher P.K."/>
            <person name="Koringa P.G."/>
            <person name="Iquebal M.A."/>
            <person name="Das S.P."/>
            <person name="Bit A."/>
            <person name="Patnaik S."/>
            <person name="Patel N."/>
            <person name="Shah T.M."/>
            <person name="Hinsu A."/>
            <person name="Jena J.K."/>
        </authorList>
    </citation>
    <scope>NUCLEOTIDE SEQUENCE</scope>
    <source>
        <strain evidence="2">CIFAMagur01</strain>
        <tissue evidence="2">Testis</tissue>
    </source>
</reference>
<protein>
    <submittedName>
        <fullName evidence="2">Synaptonemal complex protein 1-like isoform X1</fullName>
    </submittedName>
</protein>
<sequence>FKEDVRLLRNERETTNVKHEKKIKRLRKQVKKLCFEMWSLQVEQNRQGEETTELTCHNRALEQQLEDSRCFLQLKDDLINQIKHKVERAERVK</sequence>
<feature type="non-terminal residue" evidence="2">
    <location>
        <position position="93"/>
    </location>
</feature>
<feature type="non-terminal residue" evidence="2">
    <location>
        <position position="1"/>
    </location>
</feature>
<feature type="coiled-coil region" evidence="1">
    <location>
        <begin position="9"/>
        <end position="36"/>
    </location>
</feature>